<reference evidence="9" key="1">
    <citation type="journal article" date="2020" name="mSystems">
        <title>Genome- and Community-Level Interaction Insights into Carbon Utilization and Element Cycling Functions of Hydrothermarchaeota in Hydrothermal Sediment.</title>
        <authorList>
            <person name="Zhou Z."/>
            <person name="Liu Y."/>
            <person name="Xu W."/>
            <person name="Pan J."/>
            <person name="Luo Z.H."/>
            <person name="Li M."/>
        </authorList>
    </citation>
    <scope>NUCLEOTIDE SEQUENCE [LARGE SCALE GENOMIC DNA]</scope>
    <source>
        <strain evidence="9">SpSt-381</strain>
    </source>
</reference>
<dbReference type="GO" id="GO:0003677">
    <property type="term" value="F:DNA binding"/>
    <property type="evidence" value="ECO:0007669"/>
    <property type="project" value="UniProtKB-KW"/>
</dbReference>
<dbReference type="Gene3D" id="1.10.10.10">
    <property type="entry name" value="Winged helix-like DNA-binding domain superfamily/Winged helix DNA-binding domain"/>
    <property type="match status" value="1"/>
</dbReference>
<dbReference type="PANTHER" id="PTHR43133:SF8">
    <property type="entry name" value="RNA POLYMERASE SIGMA FACTOR HI_1459-RELATED"/>
    <property type="match status" value="1"/>
</dbReference>
<keyword evidence="5" id="KW-0804">Transcription</keyword>
<organism evidence="9">
    <name type="scientific">Eiseniibacteriota bacterium</name>
    <dbReference type="NCBI Taxonomy" id="2212470"/>
    <lineage>
        <taxon>Bacteria</taxon>
        <taxon>Candidatus Eiseniibacteriota</taxon>
    </lineage>
</organism>
<dbReference type="Pfam" id="PF08281">
    <property type="entry name" value="Sigma70_r4_2"/>
    <property type="match status" value="1"/>
</dbReference>
<name>A0A832I8G0_UNCEI</name>
<comment type="caution">
    <text evidence="9">The sequence shown here is derived from an EMBL/GenBank/DDBJ whole genome shotgun (WGS) entry which is preliminary data.</text>
</comment>
<sequence length="307" mass="33726">MGRPARGRPARARRSLLHRGDARRRARGRPARAAALRAGRRPRANPAGDMRRREPVGSRRRRTASRRRAMHDPERAGAPGVHGAARTARGALPSRRPGTATFRTLGSPERCEPGPGHHRGGRTVVRTDEDLARAFGAGDDGALAALYELYRRPPFVFCARMLGHGEEARDVVQDVFAGAFGRRQEFAGLRSPRAWLFTVARNRCLSVMRRGASHARLAPAVSGATGPEAPPDALEAADDARRVRRALAELAPEQREVVVLREYQDLSYREIAEITQSTEGAVKSKLFRARQALCERLAPRPSEGDTP</sequence>
<dbReference type="CDD" id="cd06171">
    <property type="entry name" value="Sigma70_r4"/>
    <property type="match status" value="1"/>
</dbReference>
<evidence type="ECO:0000256" key="3">
    <source>
        <dbReference type="ARBA" id="ARBA00023082"/>
    </source>
</evidence>
<dbReference type="Gene3D" id="1.10.1740.10">
    <property type="match status" value="1"/>
</dbReference>
<dbReference type="InterPro" id="IPR014284">
    <property type="entry name" value="RNA_pol_sigma-70_dom"/>
</dbReference>
<dbReference type="InterPro" id="IPR036388">
    <property type="entry name" value="WH-like_DNA-bd_sf"/>
</dbReference>
<dbReference type="InterPro" id="IPR013324">
    <property type="entry name" value="RNA_pol_sigma_r3/r4-like"/>
</dbReference>
<evidence type="ECO:0000256" key="6">
    <source>
        <dbReference type="SAM" id="MobiDB-lite"/>
    </source>
</evidence>
<feature type="domain" description="RNA polymerase sigma-70 region 2" evidence="7">
    <location>
        <begin position="146"/>
        <end position="211"/>
    </location>
</feature>
<dbReference type="GO" id="GO:0006352">
    <property type="term" value="P:DNA-templated transcription initiation"/>
    <property type="evidence" value="ECO:0007669"/>
    <property type="project" value="InterPro"/>
</dbReference>
<evidence type="ECO:0000313" key="9">
    <source>
        <dbReference type="EMBL" id="HGZ42507.1"/>
    </source>
</evidence>
<dbReference type="GO" id="GO:0016987">
    <property type="term" value="F:sigma factor activity"/>
    <property type="evidence" value="ECO:0007669"/>
    <property type="project" value="UniProtKB-KW"/>
</dbReference>
<evidence type="ECO:0000256" key="4">
    <source>
        <dbReference type="ARBA" id="ARBA00023125"/>
    </source>
</evidence>
<dbReference type="NCBIfam" id="TIGR02937">
    <property type="entry name" value="sigma70-ECF"/>
    <property type="match status" value="1"/>
</dbReference>
<protein>
    <submittedName>
        <fullName evidence="9">RNA polymerase sigma factor</fullName>
    </submittedName>
</protein>
<dbReference type="SUPFAM" id="SSF88659">
    <property type="entry name" value="Sigma3 and sigma4 domains of RNA polymerase sigma factors"/>
    <property type="match status" value="1"/>
</dbReference>
<dbReference type="PANTHER" id="PTHR43133">
    <property type="entry name" value="RNA POLYMERASE ECF-TYPE SIGMA FACTO"/>
    <property type="match status" value="1"/>
</dbReference>
<evidence type="ECO:0000259" key="7">
    <source>
        <dbReference type="Pfam" id="PF04542"/>
    </source>
</evidence>
<dbReference type="AlphaFoldDB" id="A0A832I8G0"/>
<feature type="domain" description="RNA polymerase sigma factor 70 region 4 type 2" evidence="8">
    <location>
        <begin position="241"/>
        <end position="293"/>
    </location>
</feature>
<evidence type="ECO:0000259" key="8">
    <source>
        <dbReference type="Pfam" id="PF08281"/>
    </source>
</evidence>
<feature type="compositionally biased region" description="Basic residues" evidence="6">
    <location>
        <begin position="1"/>
        <end position="30"/>
    </location>
</feature>
<comment type="similarity">
    <text evidence="1">Belongs to the sigma-70 factor family. ECF subfamily.</text>
</comment>
<evidence type="ECO:0000256" key="5">
    <source>
        <dbReference type="ARBA" id="ARBA00023163"/>
    </source>
</evidence>
<dbReference type="SUPFAM" id="SSF88946">
    <property type="entry name" value="Sigma2 domain of RNA polymerase sigma factors"/>
    <property type="match status" value="1"/>
</dbReference>
<dbReference type="InterPro" id="IPR013249">
    <property type="entry name" value="RNA_pol_sigma70_r4_t2"/>
</dbReference>
<keyword evidence="2" id="KW-0805">Transcription regulation</keyword>
<feature type="compositionally biased region" description="Basic residues" evidence="6">
    <location>
        <begin position="58"/>
        <end position="69"/>
    </location>
</feature>
<keyword evidence="4" id="KW-0238">DNA-binding</keyword>
<dbReference type="InterPro" id="IPR013325">
    <property type="entry name" value="RNA_pol_sigma_r2"/>
</dbReference>
<proteinExistence type="inferred from homology"/>
<evidence type="ECO:0000256" key="2">
    <source>
        <dbReference type="ARBA" id="ARBA00023015"/>
    </source>
</evidence>
<dbReference type="InterPro" id="IPR007627">
    <property type="entry name" value="RNA_pol_sigma70_r2"/>
</dbReference>
<evidence type="ECO:0000256" key="1">
    <source>
        <dbReference type="ARBA" id="ARBA00010641"/>
    </source>
</evidence>
<accession>A0A832I8G0</accession>
<dbReference type="InterPro" id="IPR039425">
    <property type="entry name" value="RNA_pol_sigma-70-like"/>
</dbReference>
<feature type="region of interest" description="Disordered" evidence="6">
    <location>
        <begin position="1"/>
        <end position="122"/>
    </location>
</feature>
<gene>
    <name evidence="9" type="ORF">ENR23_03595</name>
</gene>
<keyword evidence="3" id="KW-0731">Sigma factor</keyword>
<dbReference type="EMBL" id="DSQF01000005">
    <property type="protein sequence ID" value="HGZ42507.1"/>
    <property type="molecule type" value="Genomic_DNA"/>
</dbReference>
<dbReference type="Pfam" id="PF04542">
    <property type="entry name" value="Sigma70_r2"/>
    <property type="match status" value="1"/>
</dbReference>